<reference evidence="1" key="1">
    <citation type="journal article" date="2014" name="Front. Microbiol.">
        <title>High frequency of phylogenetically diverse reductive dehalogenase-homologous genes in deep subseafloor sedimentary metagenomes.</title>
        <authorList>
            <person name="Kawai M."/>
            <person name="Futagami T."/>
            <person name="Toyoda A."/>
            <person name="Takaki Y."/>
            <person name="Nishi S."/>
            <person name="Hori S."/>
            <person name="Arai W."/>
            <person name="Tsubouchi T."/>
            <person name="Morono Y."/>
            <person name="Uchiyama I."/>
            <person name="Ito T."/>
            <person name="Fujiyama A."/>
            <person name="Inagaki F."/>
            <person name="Takami H."/>
        </authorList>
    </citation>
    <scope>NUCLEOTIDE SEQUENCE</scope>
    <source>
        <strain evidence="1">Expedition CK06-06</strain>
    </source>
</reference>
<sequence>MAEQIVTLSPGEGKVVSFEATPTVVKTYQVSVDGLTGSFKAIPAGAWVSPTGHNDPDEKWGDEIRAYDGNLNTAASSPRYGEHYLELTLMEAIRCSKVRVNAADVWWSPVRYYSVRNATIDVYYNAGWHRIFSGSLPPR</sequence>
<comment type="caution">
    <text evidence="1">The sequence shown here is derived from an EMBL/GenBank/DDBJ whole genome shotgun (WGS) entry which is preliminary data.</text>
</comment>
<protein>
    <submittedName>
        <fullName evidence="1">Uncharacterized protein</fullName>
    </submittedName>
</protein>
<proteinExistence type="predicted"/>
<dbReference type="EMBL" id="BARW01037895">
    <property type="protein sequence ID" value="GAJ18934.1"/>
    <property type="molecule type" value="Genomic_DNA"/>
</dbReference>
<name>X1UN43_9ZZZZ</name>
<evidence type="ECO:0000313" key="1">
    <source>
        <dbReference type="EMBL" id="GAJ18934.1"/>
    </source>
</evidence>
<gene>
    <name evidence="1" type="ORF">S12H4_58370</name>
</gene>
<accession>X1UN43</accession>
<organism evidence="1">
    <name type="scientific">marine sediment metagenome</name>
    <dbReference type="NCBI Taxonomy" id="412755"/>
    <lineage>
        <taxon>unclassified sequences</taxon>
        <taxon>metagenomes</taxon>
        <taxon>ecological metagenomes</taxon>
    </lineage>
</organism>
<dbReference type="AlphaFoldDB" id="X1UN43"/>
<feature type="non-terminal residue" evidence="1">
    <location>
        <position position="139"/>
    </location>
</feature>